<evidence type="ECO:0008006" key="8">
    <source>
        <dbReference type="Google" id="ProtNLM"/>
    </source>
</evidence>
<dbReference type="GO" id="GO:0007189">
    <property type="term" value="P:adenylate cyclase-activating G protein-coupled receptor signaling pathway"/>
    <property type="evidence" value="ECO:0007669"/>
    <property type="project" value="TreeGrafter"/>
</dbReference>
<dbReference type="Proteomes" id="UP000070444">
    <property type="component" value="Unassembled WGS sequence"/>
</dbReference>
<reference evidence="6 7" key="1">
    <citation type="journal article" date="2015" name="Genome Biol. Evol.">
        <title>Phylogenomic analyses indicate that early fungi evolved digesting cell walls of algal ancestors of land plants.</title>
        <authorList>
            <person name="Chang Y."/>
            <person name="Wang S."/>
            <person name="Sekimoto S."/>
            <person name="Aerts A.L."/>
            <person name="Choi C."/>
            <person name="Clum A."/>
            <person name="LaButti K.M."/>
            <person name="Lindquist E.A."/>
            <person name="Yee Ngan C."/>
            <person name="Ohm R.A."/>
            <person name="Salamov A.A."/>
            <person name="Grigoriev I.V."/>
            <person name="Spatafora J.W."/>
            <person name="Berbee M.L."/>
        </authorList>
    </citation>
    <scope>NUCLEOTIDE SEQUENCE [LARGE SCALE GENOMIC DNA]</scope>
    <source>
        <strain evidence="6 7">NRRL 28638</strain>
    </source>
</reference>
<dbReference type="Gene3D" id="1.20.1070.10">
    <property type="entry name" value="Rhodopsin 7-helix transmembrane proteins"/>
    <property type="match status" value="1"/>
</dbReference>
<evidence type="ECO:0000313" key="6">
    <source>
        <dbReference type="EMBL" id="KXN66315.1"/>
    </source>
</evidence>
<dbReference type="PANTHER" id="PTHR23112">
    <property type="entry name" value="G PROTEIN-COUPLED RECEPTOR 157-RELATED"/>
    <property type="match status" value="1"/>
</dbReference>
<dbReference type="GO" id="GO:0005886">
    <property type="term" value="C:plasma membrane"/>
    <property type="evidence" value="ECO:0007669"/>
    <property type="project" value="TreeGrafter"/>
</dbReference>
<keyword evidence="3" id="KW-1133">Transmembrane helix</keyword>
<evidence type="ECO:0000313" key="7">
    <source>
        <dbReference type="Proteomes" id="UP000070444"/>
    </source>
</evidence>
<keyword evidence="4" id="KW-0472">Membrane</keyword>
<keyword evidence="7" id="KW-1185">Reference proteome</keyword>
<evidence type="ECO:0000256" key="4">
    <source>
        <dbReference type="ARBA" id="ARBA00023136"/>
    </source>
</evidence>
<evidence type="ECO:0000256" key="3">
    <source>
        <dbReference type="ARBA" id="ARBA00022989"/>
    </source>
</evidence>
<dbReference type="OrthoDB" id="2282627at2759"/>
<name>A0A137NU34_CONC2</name>
<dbReference type="EMBL" id="KQ964741">
    <property type="protein sequence ID" value="KXN66315.1"/>
    <property type="molecule type" value="Genomic_DNA"/>
</dbReference>
<keyword evidence="2" id="KW-0812">Transmembrane</keyword>
<dbReference type="SUPFAM" id="SSF81321">
    <property type="entry name" value="Family A G protein-coupled receptor-like"/>
    <property type="match status" value="1"/>
</dbReference>
<dbReference type="AlphaFoldDB" id="A0A137NU34"/>
<dbReference type="GO" id="GO:0004930">
    <property type="term" value="F:G protein-coupled receptor activity"/>
    <property type="evidence" value="ECO:0007669"/>
    <property type="project" value="TreeGrafter"/>
</dbReference>
<feature type="compositionally biased region" description="Polar residues" evidence="5">
    <location>
        <begin position="326"/>
        <end position="336"/>
    </location>
</feature>
<evidence type="ECO:0000256" key="5">
    <source>
        <dbReference type="SAM" id="MobiDB-lite"/>
    </source>
</evidence>
<protein>
    <recommendedName>
        <fullName evidence="8">G-protein coupled receptors family 1 profile domain-containing protein</fullName>
    </recommendedName>
</protein>
<feature type="region of interest" description="Disordered" evidence="5">
    <location>
        <begin position="317"/>
        <end position="336"/>
    </location>
</feature>
<organism evidence="6 7">
    <name type="scientific">Conidiobolus coronatus (strain ATCC 28846 / CBS 209.66 / NRRL 28638)</name>
    <name type="common">Delacroixia coronata</name>
    <dbReference type="NCBI Taxonomy" id="796925"/>
    <lineage>
        <taxon>Eukaryota</taxon>
        <taxon>Fungi</taxon>
        <taxon>Fungi incertae sedis</taxon>
        <taxon>Zoopagomycota</taxon>
        <taxon>Entomophthoromycotina</taxon>
        <taxon>Entomophthoromycetes</taxon>
        <taxon>Entomophthorales</taxon>
        <taxon>Ancylistaceae</taxon>
        <taxon>Conidiobolus</taxon>
    </lineage>
</organism>
<evidence type="ECO:0000256" key="2">
    <source>
        <dbReference type="ARBA" id="ARBA00022692"/>
    </source>
</evidence>
<evidence type="ECO:0000256" key="1">
    <source>
        <dbReference type="ARBA" id="ARBA00004141"/>
    </source>
</evidence>
<proteinExistence type="predicted"/>
<dbReference type="PANTHER" id="PTHR23112:SF0">
    <property type="entry name" value="TRANSMEMBRANE PROTEIN 116"/>
    <property type="match status" value="1"/>
</dbReference>
<comment type="subcellular location">
    <subcellularLocation>
        <location evidence="1">Membrane</location>
        <topology evidence="1">Multi-pass membrane protein</topology>
    </subcellularLocation>
</comment>
<gene>
    <name evidence="6" type="ORF">CONCODRAFT_20297</name>
</gene>
<accession>A0A137NU34</accession>
<sequence length="336" mass="38062">MRRYPMYSESHQNIRMSDNDPDVIIGKILHPIGMVATGLVMLTLITLGAIDFKLINRLTIRLIASLAIADFAIHLSEILSLGTQDLIGTPYCARLSASRHFGRILYGFTNIAISFHLYRVIVKQKKSSWRYELAIWFGILFCTVALMLIFHFLGSYTGKLNKIECRPGSDDPTYFKLVEGLLGVFGLLTLVICVATYFISRRSFKNMITDYANLHIENVNEQDLFKSNRIKMAERSFLYPLATVITLPSPIALSVMDVIDYYPTAIYYLMVLTQGISGILTFIAFVLDPALWDSIKTAKEKVYNKFQERRSTALEHIGMRPRKDTNASNSTTNLNG</sequence>